<feature type="compositionally biased region" description="Basic and acidic residues" evidence="1">
    <location>
        <begin position="30"/>
        <end position="49"/>
    </location>
</feature>
<dbReference type="GeneID" id="63756330"/>
<dbReference type="VEuPathDB" id="FungiDB:ASPSYDRAFT_1171492"/>
<evidence type="ECO:0000313" key="2">
    <source>
        <dbReference type="EMBL" id="OJJ60417.1"/>
    </source>
</evidence>
<name>A0A1L9TLW0_9EURO</name>
<gene>
    <name evidence="2" type="ORF">ASPSYDRAFT_1171492</name>
</gene>
<accession>A0A1L9TLW0</accession>
<feature type="region of interest" description="Disordered" evidence="1">
    <location>
        <begin position="1"/>
        <end position="78"/>
    </location>
</feature>
<sequence length="359" mass="41514">MARFDPYIDIEEGEIIEPPRKPPQQLKVDTTWRKSDKRLSPAREVKLRVEPYPASHTRSRSRGSTPIPKYQAPRNTGQTPKEIKIQLDEFIFKWEQKKDAQTEIPMRADGYARAVARLESLTVYRKVGKGTLEDPEVCSTYLIRISILENSRRTDYGRRLDLVDIRAGRLTCRASSWYREDMPSGMLQDGHDEALDSVCHLTSPTYSQKTLLTSAIPNYRKYDHGTTRKITRTAQGQIQKTISEDDPHITVYMGDNLHYLYEGHVYCAYDNARPHIPAGLAKPEDRRFAKDGNTDPTPLLDRRDIRQKAYDMGLLSDPRRTSHTRDTWRRPSTNNQTNANTRASWRRPNNDSLIQKVWA</sequence>
<dbReference type="Proteomes" id="UP000184356">
    <property type="component" value="Unassembled WGS sequence"/>
</dbReference>
<feature type="compositionally biased region" description="Basic and acidic residues" evidence="1">
    <location>
        <begin position="317"/>
        <end position="329"/>
    </location>
</feature>
<dbReference type="AlphaFoldDB" id="A0A1L9TLW0"/>
<keyword evidence="3" id="KW-1185">Reference proteome</keyword>
<feature type="compositionally biased region" description="Polar residues" evidence="1">
    <location>
        <begin position="330"/>
        <end position="343"/>
    </location>
</feature>
<feature type="region of interest" description="Disordered" evidence="1">
    <location>
        <begin position="313"/>
        <end position="351"/>
    </location>
</feature>
<dbReference type="RefSeq" id="XP_040704223.1">
    <property type="nucleotide sequence ID" value="XM_040840257.1"/>
</dbReference>
<evidence type="ECO:0000313" key="3">
    <source>
        <dbReference type="Proteomes" id="UP000184356"/>
    </source>
</evidence>
<reference evidence="3" key="1">
    <citation type="journal article" date="2017" name="Genome Biol.">
        <title>Comparative genomics reveals high biological diversity and specific adaptations in the industrially and medically important fungal genus Aspergillus.</title>
        <authorList>
            <person name="de Vries R.P."/>
            <person name="Riley R."/>
            <person name="Wiebenga A."/>
            <person name="Aguilar-Osorio G."/>
            <person name="Amillis S."/>
            <person name="Uchima C.A."/>
            <person name="Anderluh G."/>
            <person name="Asadollahi M."/>
            <person name="Askin M."/>
            <person name="Barry K."/>
            <person name="Battaglia E."/>
            <person name="Bayram O."/>
            <person name="Benocci T."/>
            <person name="Braus-Stromeyer S.A."/>
            <person name="Caldana C."/>
            <person name="Canovas D."/>
            <person name="Cerqueira G.C."/>
            <person name="Chen F."/>
            <person name="Chen W."/>
            <person name="Choi C."/>
            <person name="Clum A."/>
            <person name="Dos Santos R.A."/>
            <person name="Damasio A.R."/>
            <person name="Diallinas G."/>
            <person name="Emri T."/>
            <person name="Fekete E."/>
            <person name="Flipphi M."/>
            <person name="Freyberg S."/>
            <person name="Gallo A."/>
            <person name="Gournas C."/>
            <person name="Habgood R."/>
            <person name="Hainaut M."/>
            <person name="Harispe M.L."/>
            <person name="Henrissat B."/>
            <person name="Hilden K.S."/>
            <person name="Hope R."/>
            <person name="Hossain A."/>
            <person name="Karabika E."/>
            <person name="Karaffa L."/>
            <person name="Karanyi Z."/>
            <person name="Krasevec N."/>
            <person name="Kuo A."/>
            <person name="Kusch H."/>
            <person name="LaButti K."/>
            <person name="Lagendijk E.L."/>
            <person name="Lapidus A."/>
            <person name="Levasseur A."/>
            <person name="Lindquist E."/>
            <person name="Lipzen A."/>
            <person name="Logrieco A.F."/>
            <person name="MacCabe A."/>
            <person name="Maekelae M.R."/>
            <person name="Malavazi I."/>
            <person name="Melin P."/>
            <person name="Meyer V."/>
            <person name="Mielnichuk N."/>
            <person name="Miskei M."/>
            <person name="Molnar A.P."/>
            <person name="Mule G."/>
            <person name="Ngan C.Y."/>
            <person name="Orejas M."/>
            <person name="Orosz E."/>
            <person name="Ouedraogo J.P."/>
            <person name="Overkamp K.M."/>
            <person name="Park H.-S."/>
            <person name="Perrone G."/>
            <person name="Piumi F."/>
            <person name="Punt P.J."/>
            <person name="Ram A.F."/>
            <person name="Ramon A."/>
            <person name="Rauscher S."/>
            <person name="Record E."/>
            <person name="Riano-Pachon D.M."/>
            <person name="Robert V."/>
            <person name="Roehrig J."/>
            <person name="Ruller R."/>
            <person name="Salamov A."/>
            <person name="Salih N.S."/>
            <person name="Samson R.A."/>
            <person name="Sandor E."/>
            <person name="Sanguinetti M."/>
            <person name="Schuetze T."/>
            <person name="Sepcic K."/>
            <person name="Shelest E."/>
            <person name="Sherlock G."/>
            <person name="Sophianopoulou V."/>
            <person name="Squina F.M."/>
            <person name="Sun H."/>
            <person name="Susca A."/>
            <person name="Todd R.B."/>
            <person name="Tsang A."/>
            <person name="Unkles S.E."/>
            <person name="van de Wiele N."/>
            <person name="van Rossen-Uffink D."/>
            <person name="Oliveira J.V."/>
            <person name="Vesth T.C."/>
            <person name="Visser J."/>
            <person name="Yu J.-H."/>
            <person name="Zhou M."/>
            <person name="Andersen M.R."/>
            <person name="Archer D.B."/>
            <person name="Baker S.E."/>
            <person name="Benoit I."/>
            <person name="Brakhage A.A."/>
            <person name="Braus G.H."/>
            <person name="Fischer R."/>
            <person name="Frisvad J.C."/>
            <person name="Goldman G.H."/>
            <person name="Houbraken J."/>
            <person name="Oakley B."/>
            <person name="Pocsi I."/>
            <person name="Scazzocchio C."/>
            <person name="Seiboth B."/>
            <person name="vanKuyk P.A."/>
            <person name="Wortman J."/>
            <person name="Dyer P.S."/>
            <person name="Grigoriev I.V."/>
        </authorList>
    </citation>
    <scope>NUCLEOTIDE SEQUENCE [LARGE SCALE GENOMIC DNA]</scope>
    <source>
        <strain evidence="3">CBS 593.65</strain>
    </source>
</reference>
<proteinExistence type="predicted"/>
<dbReference type="EMBL" id="KV878584">
    <property type="protein sequence ID" value="OJJ60417.1"/>
    <property type="molecule type" value="Genomic_DNA"/>
</dbReference>
<dbReference type="OrthoDB" id="4510787at2759"/>
<evidence type="ECO:0000256" key="1">
    <source>
        <dbReference type="SAM" id="MobiDB-lite"/>
    </source>
</evidence>
<protein>
    <submittedName>
        <fullName evidence="2">Uncharacterized protein</fullName>
    </submittedName>
</protein>
<organism evidence="2 3">
    <name type="scientific">Aspergillus sydowii CBS 593.65</name>
    <dbReference type="NCBI Taxonomy" id="1036612"/>
    <lineage>
        <taxon>Eukaryota</taxon>
        <taxon>Fungi</taxon>
        <taxon>Dikarya</taxon>
        <taxon>Ascomycota</taxon>
        <taxon>Pezizomycotina</taxon>
        <taxon>Eurotiomycetes</taxon>
        <taxon>Eurotiomycetidae</taxon>
        <taxon>Eurotiales</taxon>
        <taxon>Aspergillaceae</taxon>
        <taxon>Aspergillus</taxon>
        <taxon>Aspergillus subgen. Nidulantes</taxon>
    </lineage>
</organism>